<reference evidence="7 8" key="1">
    <citation type="submission" date="2016-10" db="EMBL/GenBank/DDBJ databases">
        <title>Genome sequence of the ascomycete fungus Penicillium subrubescens.</title>
        <authorList>
            <person name="De Vries R.P."/>
            <person name="Peng M."/>
            <person name="Dilokpimol A."/>
            <person name="Hilden K."/>
            <person name="Makela M.R."/>
            <person name="Grigoriev I."/>
            <person name="Riley R."/>
            <person name="Granchi Z."/>
        </authorList>
    </citation>
    <scope>NUCLEOTIDE SEQUENCE [LARGE SCALE GENOMIC DNA]</scope>
    <source>
        <strain evidence="7 8">CBS 132785</strain>
    </source>
</reference>
<dbReference type="GO" id="GO:0045944">
    <property type="term" value="P:positive regulation of transcription by RNA polymerase II"/>
    <property type="evidence" value="ECO:0007669"/>
    <property type="project" value="TreeGrafter"/>
</dbReference>
<comment type="caution">
    <text evidence="7">The sequence shown here is derived from an EMBL/GenBank/DDBJ whole genome shotgun (WGS) entry which is preliminary data.</text>
</comment>
<name>A0A1Q5TDG7_9EURO</name>
<dbReference type="GO" id="GO:0005634">
    <property type="term" value="C:nucleus"/>
    <property type="evidence" value="ECO:0007669"/>
    <property type="project" value="UniProtKB-SubCell"/>
</dbReference>
<dbReference type="Proteomes" id="UP000186955">
    <property type="component" value="Unassembled WGS sequence"/>
</dbReference>
<sequence length="588" mass="66108">MELKAEKTGRETRTRSRQGCANCRRSKVKCDERKPICTRCWEKDLQCSKADIRLKWEADFHSRGIAFGRSGIWRKSPTHTSAQARFGINGVPGSPPAGTTWVETPEIQPWNFLSSDFSLVQRLYHEEENDIEPHLLPARQREMHAYGQNPGSLNSPLSFLLPFSDRFLQAAGFENQDILPCLPLFPSLKELGNPILFDYYINQICPRTAPSPVAKSPFASVILPYCLSATPTVLRAIQAVAACHWSQYDSKYSRLGLHLKSKVLIELRRQITTDPQYLVAQDPEILVIVMLLCLFEIVDHCDWQWILHLQGAKDIIRLRRKQQQTSSDSSVGHSEDPVSAFVELFFAFQDVMGRTACAKADLFGASYWDESDTFIDGWMGCSPALVSILFSIMDLSRSRRQLVSDSDKTSFHIKASSLNTKLQTLDQQLNAKTEDRTLQSIADLKKLTCHVYLQCALYDGKPTDSMIKSHVREILKGIVGLIDQNSVSHVIWPLFVAAVELDPLDHELWSDPDTGAITDGRVLVLNLLAKIAKVSVSSVSRTRSVVEQVWQTRDFNVSKASGSSKIPSSDLNDWEHYVVPVSDALSLV</sequence>
<protein>
    <recommendedName>
        <fullName evidence="6">Zn(2)-C6 fungal-type domain-containing protein</fullName>
    </recommendedName>
</protein>
<dbReference type="GO" id="GO:0000976">
    <property type="term" value="F:transcription cis-regulatory region binding"/>
    <property type="evidence" value="ECO:0007669"/>
    <property type="project" value="TreeGrafter"/>
</dbReference>
<dbReference type="OrthoDB" id="5069333at2759"/>
<gene>
    <name evidence="7" type="ORF">PENSUB_9363</name>
</gene>
<evidence type="ECO:0000259" key="6">
    <source>
        <dbReference type="PROSITE" id="PS50048"/>
    </source>
</evidence>
<evidence type="ECO:0000256" key="1">
    <source>
        <dbReference type="ARBA" id="ARBA00004123"/>
    </source>
</evidence>
<dbReference type="Pfam" id="PF00172">
    <property type="entry name" value="Zn_clus"/>
    <property type="match status" value="1"/>
</dbReference>
<evidence type="ECO:0000313" key="8">
    <source>
        <dbReference type="Proteomes" id="UP000186955"/>
    </source>
</evidence>
<proteinExistence type="predicted"/>
<dbReference type="EMBL" id="MNBE01000673">
    <property type="protein sequence ID" value="OKO98265.1"/>
    <property type="molecule type" value="Genomic_DNA"/>
</dbReference>
<dbReference type="InterPro" id="IPR021858">
    <property type="entry name" value="Fun_TF"/>
</dbReference>
<dbReference type="SUPFAM" id="SSF57701">
    <property type="entry name" value="Zn2/Cys6 DNA-binding domain"/>
    <property type="match status" value="1"/>
</dbReference>
<organism evidence="7 8">
    <name type="scientific">Penicillium subrubescens</name>
    <dbReference type="NCBI Taxonomy" id="1316194"/>
    <lineage>
        <taxon>Eukaryota</taxon>
        <taxon>Fungi</taxon>
        <taxon>Dikarya</taxon>
        <taxon>Ascomycota</taxon>
        <taxon>Pezizomycotina</taxon>
        <taxon>Eurotiomycetes</taxon>
        <taxon>Eurotiomycetidae</taxon>
        <taxon>Eurotiales</taxon>
        <taxon>Aspergillaceae</taxon>
        <taxon>Penicillium</taxon>
    </lineage>
</organism>
<keyword evidence="3" id="KW-0238">DNA-binding</keyword>
<dbReference type="PANTHER" id="PTHR37534:SF49">
    <property type="entry name" value="LYSINE BIOSYNTHESIS REGULATORY PROTEIN LYS14"/>
    <property type="match status" value="1"/>
</dbReference>
<evidence type="ECO:0000256" key="5">
    <source>
        <dbReference type="ARBA" id="ARBA00023242"/>
    </source>
</evidence>
<keyword evidence="2" id="KW-0805">Transcription regulation</keyword>
<dbReference type="PANTHER" id="PTHR37534">
    <property type="entry name" value="TRANSCRIPTIONAL ACTIVATOR PROTEIN UGA3"/>
    <property type="match status" value="1"/>
</dbReference>
<feature type="domain" description="Zn(2)-C6 fungal-type" evidence="6">
    <location>
        <begin position="19"/>
        <end position="49"/>
    </location>
</feature>
<evidence type="ECO:0000256" key="4">
    <source>
        <dbReference type="ARBA" id="ARBA00023163"/>
    </source>
</evidence>
<keyword evidence="5" id="KW-0539">Nucleus</keyword>
<dbReference type="Gene3D" id="4.10.240.10">
    <property type="entry name" value="Zn(2)-C6 fungal-type DNA-binding domain"/>
    <property type="match status" value="1"/>
</dbReference>
<evidence type="ECO:0000313" key="7">
    <source>
        <dbReference type="EMBL" id="OKO98265.1"/>
    </source>
</evidence>
<accession>A0A1Q5TDG7</accession>
<dbReference type="GO" id="GO:0008270">
    <property type="term" value="F:zinc ion binding"/>
    <property type="evidence" value="ECO:0007669"/>
    <property type="project" value="InterPro"/>
</dbReference>
<dbReference type="Pfam" id="PF11951">
    <property type="entry name" value="Fungal_trans_2"/>
    <property type="match status" value="1"/>
</dbReference>
<dbReference type="InterPro" id="IPR036864">
    <property type="entry name" value="Zn2-C6_fun-type_DNA-bd_sf"/>
</dbReference>
<dbReference type="InterPro" id="IPR001138">
    <property type="entry name" value="Zn2Cys6_DnaBD"/>
</dbReference>
<dbReference type="STRING" id="1316194.A0A1Q5TDG7"/>
<comment type="subcellular location">
    <subcellularLocation>
        <location evidence="1">Nucleus</location>
    </subcellularLocation>
</comment>
<keyword evidence="4" id="KW-0804">Transcription</keyword>
<dbReference type="CDD" id="cd00067">
    <property type="entry name" value="GAL4"/>
    <property type="match status" value="1"/>
</dbReference>
<dbReference type="PROSITE" id="PS00463">
    <property type="entry name" value="ZN2_CY6_FUNGAL_1"/>
    <property type="match status" value="1"/>
</dbReference>
<keyword evidence="8" id="KW-1185">Reference proteome</keyword>
<dbReference type="GO" id="GO:0000981">
    <property type="term" value="F:DNA-binding transcription factor activity, RNA polymerase II-specific"/>
    <property type="evidence" value="ECO:0007669"/>
    <property type="project" value="InterPro"/>
</dbReference>
<evidence type="ECO:0000256" key="3">
    <source>
        <dbReference type="ARBA" id="ARBA00023125"/>
    </source>
</evidence>
<dbReference type="AlphaFoldDB" id="A0A1Q5TDG7"/>
<dbReference type="SMART" id="SM00066">
    <property type="entry name" value="GAL4"/>
    <property type="match status" value="1"/>
</dbReference>
<evidence type="ECO:0000256" key="2">
    <source>
        <dbReference type="ARBA" id="ARBA00023015"/>
    </source>
</evidence>
<dbReference type="PROSITE" id="PS50048">
    <property type="entry name" value="ZN2_CY6_FUNGAL_2"/>
    <property type="match status" value="1"/>
</dbReference>